<dbReference type="Gene3D" id="2.170.270.10">
    <property type="entry name" value="SET domain"/>
    <property type="match status" value="1"/>
</dbReference>
<dbReference type="InterPro" id="IPR044417">
    <property type="entry name" value="PRDM7_9_PR-SET"/>
</dbReference>
<keyword evidence="6" id="KW-0677">Repeat</keyword>
<dbReference type="InterPro" id="IPR013087">
    <property type="entry name" value="Znf_C2H2_type"/>
</dbReference>
<evidence type="ECO:0000256" key="7">
    <source>
        <dbReference type="ARBA" id="ARBA00022771"/>
    </source>
</evidence>
<keyword evidence="3" id="KW-0808">Transferase</keyword>
<proteinExistence type="predicted"/>
<feature type="domain" description="C2H2-type" evidence="12">
    <location>
        <begin position="653"/>
        <end position="673"/>
    </location>
</feature>
<dbReference type="PANTHER" id="PTHR16515">
    <property type="entry name" value="PR DOMAIN ZINC FINGER PROTEIN"/>
    <property type="match status" value="1"/>
</dbReference>
<evidence type="ECO:0000259" key="12">
    <source>
        <dbReference type="PROSITE" id="PS00028"/>
    </source>
</evidence>
<evidence type="ECO:0000256" key="1">
    <source>
        <dbReference type="ARBA" id="ARBA00004123"/>
    </source>
</evidence>
<evidence type="ECO:0000256" key="3">
    <source>
        <dbReference type="ARBA" id="ARBA00022679"/>
    </source>
</evidence>
<keyword evidence="10" id="KW-0804">Transcription</keyword>
<feature type="domain" description="C2H2-type" evidence="12">
    <location>
        <begin position="541"/>
        <end position="561"/>
    </location>
</feature>
<dbReference type="SMART" id="SM00317">
    <property type="entry name" value="SET"/>
    <property type="match status" value="1"/>
</dbReference>
<evidence type="ECO:0000256" key="4">
    <source>
        <dbReference type="ARBA" id="ARBA00022691"/>
    </source>
</evidence>
<evidence type="ECO:0000256" key="2">
    <source>
        <dbReference type="ARBA" id="ARBA00022603"/>
    </source>
</evidence>
<keyword evidence="11" id="KW-0539">Nucleus</keyword>
<dbReference type="Proteomes" id="UP001652625">
    <property type="component" value="Chromosome 08"/>
</dbReference>
<dbReference type="InterPro" id="IPR036236">
    <property type="entry name" value="Znf_C2H2_sf"/>
</dbReference>
<comment type="subcellular location">
    <subcellularLocation>
        <location evidence="1">Nucleus</location>
    </subcellularLocation>
</comment>
<feature type="domain" description="C2H2-type" evidence="12">
    <location>
        <begin position="429"/>
        <end position="449"/>
    </location>
</feature>
<keyword evidence="2" id="KW-0489">Methyltransferase</keyword>
<dbReference type="InterPro" id="IPR046341">
    <property type="entry name" value="SET_dom_sf"/>
</dbReference>
<feature type="domain" description="C2H2-type" evidence="12">
    <location>
        <begin position="513"/>
        <end position="533"/>
    </location>
</feature>
<dbReference type="CDD" id="cd19193">
    <property type="entry name" value="PR-SET_PRDM7_9"/>
    <property type="match status" value="1"/>
</dbReference>
<dbReference type="Gene3D" id="3.30.160.60">
    <property type="entry name" value="Classic Zinc Finger"/>
    <property type="match status" value="9"/>
</dbReference>
<dbReference type="Pfam" id="PF00096">
    <property type="entry name" value="zf-C2H2"/>
    <property type="match status" value="2"/>
</dbReference>
<evidence type="ECO:0000256" key="8">
    <source>
        <dbReference type="ARBA" id="ARBA00022833"/>
    </source>
</evidence>
<feature type="domain" description="C2H2-type" evidence="12">
    <location>
        <begin position="625"/>
        <end position="645"/>
    </location>
</feature>
<keyword evidence="9" id="KW-0805">Transcription regulation</keyword>
<dbReference type="SUPFAM" id="SSF82199">
    <property type="entry name" value="SET domain"/>
    <property type="match status" value="1"/>
</dbReference>
<dbReference type="Pfam" id="PF21549">
    <property type="entry name" value="PRDM2_PR"/>
    <property type="match status" value="1"/>
</dbReference>
<protein>
    <submittedName>
        <fullName evidence="14">Histone-lysine N-methyltransferase PRDM9 isoform X3</fullName>
    </submittedName>
</protein>
<evidence type="ECO:0000256" key="6">
    <source>
        <dbReference type="ARBA" id="ARBA00022737"/>
    </source>
</evidence>
<dbReference type="SMART" id="SM00355">
    <property type="entry name" value="ZnF_C2H2"/>
    <property type="match status" value="10"/>
</dbReference>
<dbReference type="Pfam" id="PF23611">
    <property type="entry name" value="zf-C2H2_16"/>
    <property type="match status" value="7"/>
</dbReference>
<dbReference type="RefSeq" id="XP_065659935.1">
    <property type="nucleotide sequence ID" value="XM_065803863.1"/>
</dbReference>
<accession>A0ABM4CE28</accession>
<dbReference type="InterPro" id="IPR056438">
    <property type="entry name" value="Znf-C2H2_CTCF"/>
</dbReference>
<evidence type="ECO:0000256" key="10">
    <source>
        <dbReference type="ARBA" id="ARBA00023163"/>
    </source>
</evidence>
<keyword evidence="7" id="KW-0863">Zinc-finger</keyword>
<dbReference type="SUPFAM" id="SSF57667">
    <property type="entry name" value="beta-beta-alpha zinc fingers"/>
    <property type="match status" value="5"/>
</dbReference>
<dbReference type="PROSITE" id="PS00028">
    <property type="entry name" value="ZINC_FINGER_C2H2_1"/>
    <property type="match status" value="9"/>
</dbReference>
<feature type="domain" description="C2H2-type" evidence="12">
    <location>
        <begin position="569"/>
        <end position="589"/>
    </location>
</feature>
<dbReference type="InterPro" id="IPR001214">
    <property type="entry name" value="SET_dom"/>
</dbReference>
<name>A0ABM4CE28_HYDVU</name>
<keyword evidence="8" id="KW-0862">Zinc</keyword>
<dbReference type="GeneID" id="101234692"/>
<feature type="domain" description="C2H2-type" evidence="12">
    <location>
        <begin position="457"/>
        <end position="477"/>
    </location>
</feature>
<keyword evidence="13" id="KW-1185">Reference proteome</keyword>
<evidence type="ECO:0000256" key="11">
    <source>
        <dbReference type="ARBA" id="ARBA00023242"/>
    </source>
</evidence>
<reference evidence="14" key="1">
    <citation type="submission" date="2025-08" db="UniProtKB">
        <authorList>
            <consortium name="RefSeq"/>
        </authorList>
    </citation>
    <scope>IDENTIFICATION</scope>
</reference>
<evidence type="ECO:0000256" key="9">
    <source>
        <dbReference type="ARBA" id="ARBA00023015"/>
    </source>
</evidence>
<keyword evidence="4" id="KW-0949">S-adenosyl-L-methionine</keyword>
<dbReference type="InterPro" id="IPR050331">
    <property type="entry name" value="Zinc_finger"/>
</dbReference>
<evidence type="ECO:0000313" key="14">
    <source>
        <dbReference type="RefSeq" id="XP_065659935.1"/>
    </source>
</evidence>
<evidence type="ECO:0000256" key="5">
    <source>
        <dbReference type="ARBA" id="ARBA00022723"/>
    </source>
</evidence>
<feature type="domain" description="C2H2-type" evidence="12">
    <location>
        <begin position="485"/>
        <end position="505"/>
    </location>
</feature>
<feature type="domain" description="C2H2-type" evidence="12">
    <location>
        <begin position="597"/>
        <end position="617"/>
    </location>
</feature>
<sequence length="682" mass="79631">MEIYDESVLTPYEIERQNNIISNYEFMKACGLPVKPLIYVKQNKVKLEEVYNYNSASDTSESSQEDDDWESSKAKHKKSNCRVVPDFTRKVKSPKKFLELKKQLKKKTVKKTVTTSFKRKYQTSFHPENLIRKRQRISKYEDIKNERYPKRGNRKNYKEADVPDEDHYLFCETCSDFFYGDCPEHGSLLPLADKTVNYDEVQRSIATLPDGMVIKESLIPHAGLGVFATENFDVGVRFGPYQGKKIRPDIPKEDLDTSYMWEIMKDGNVLYYIDGKDERYSNWMRYINCSRIEAEQNLVAFQYHGEIYYRVYKKVDKGNEFLVWYGDDYAKDLGIINSKKDIHQCKKCGICFTAEIYLISHIRRCKIKKKNFEVNKLKNGADIKITEENIRKSGDSIKNLLSCSNIKTKINNSLTTHVKVCSGGKPYKCTYCDYECTKKIDLTTHVKIHTDEKPFKCTYCDYECTQKGTLTTHVKIHTGEKPFKCTYCDYEFTQKINLTTHVKIHTGEKPFKCTYCDYECTQKSTLTRHAKIHTGEKPFKCTYCDYECTQKGTLTRHAKIHTGEKPFKCTYCDYECTQKFNLTTHVKIHTGEKPFKCTYCDYECAQKNNLTTHVKIHTGEKPFKCTYCDYECAQKTNLTAHVKIHTGEKPFKCTYCDYECAQKTSLTRHVKIHTGEKPFKCT</sequence>
<gene>
    <name evidence="14" type="primary">LOC101234692</name>
</gene>
<dbReference type="PANTHER" id="PTHR16515:SF49">
    <property type="entry name" value="GASTRULA ZINC FINGER PROTEIN XLCGF49.1-LIKE-RELATED"/>
    <property type="match status" value="1"/>
</dbReference>
<keyword evidence="5" id="KW-0479">Metal-binding</keyword>
<evidence type="ECO:0000313" key="13">
    <source>
        <dbReference type="Proteomes" id="UP001652625"/>
    </source>
</evidence>
<organism evidence="13 14">
    <name type="scientific">Hydra vulgaris</name>
    <name type="common">Hydra</name>
    <name type="synonym">Hydra attenuata</name>
    <dbReference type="NCBI Taxonomy" id="6087"/>
    <lineage>
        <taxon>Eukaryota</taxon>
        <taxon>Metazoa</taxon>
        <taxon>Cnidaria</taxon>
        <taxon>Hydrozoa</taxon>
        <taxon>Hydroidolina</taxon>
        <taxon>Anthoathecata</taxon>
        <taxon>Aplanulata</taxon>
        <taxon>Hydridae</taxon>
        <taxon>Hydra</taxon>
    </lineage>
</organism>